<dbReference type="PANTHER" id="PTHR31111:SF133">
    <property type="entry name" value="OS07G0196600 PROTEIN"/>
    <property type="match status" value="1"/>
</dbReference>
<evidence type="ECO:0000259" key="1">
    <source>
        <dbReference type="SMART" id="SM00256"/>
    </source>
</evidence>
<dbReference type="InterPro" id="IPR015915">
    <property type="entry name" value="Kelch-typ_b-propeller"/>
</dbReference>
<dbReference type="STRING" id="4540.A0A3L6TEI3"/>
<evidence type="ECO:0000313" key="3">
    <source>
        <dbReference type="Proteomes" id="UP000275267"/>
    </source>
</evidence>
<dbReference type="Proteomes" id="UP000275267">
    <property type="component" value="Unassembled WGS sequence"/>
</dbReference>
<comment type="caution">
    <text evidence="2">The sequence shown here is derived from an EMBL/GenBank/DDBJ whole genome shotgun (WGS) entry which is preliminary data.</text>
</comment>
<dbReference type="PANTHER" id="PTHR31111">
    <property type="entry name" value="BNAA05G37150D PROTEIN-RELATED"/>
    <property type="match status" value="1"/>
</dbReference>
<dbReference type="EMBL" id="PQIB02000002">
    <property type="protein sequence ID" value="RLN35693.1"/>
    <property type="molecule type" value="Genomic_DNA"/>
</dbReference>
<feature type="domain" description="F-box" evidence="1">
    <location>
        <begin position="20"/>
        <end position="60"/>
    </location>
</feature>
<dbReference type="SMART" id="SM00256">
    <property type="entry name" value="FBOX"/>
    <property type="match status" value="1"/>
</dbReference>
<accession>A0A3L6TEI3</accession>
<dbReference type="NCBIfam" id="TIGR01640">
    <property type="entry name" value="F_box_assoc_1"/>
    <property type="match status" value="1"/>
</dbReference>
<dbReference type="Pfam" id="PF00646">
    <property type="entry name" value="F-box"/>
    <property type="match status" value="1"/>
</dbReference>
<gene>
    <name evidence="2" type="ORF">C2845_PM03G11260</name>
</gene>
<organism evidence="2 3">
    <name type="scientific">Panicum miliaceum</name>
    <name type="common">Proso millet</name>
    <name type="synonym">Broomcorn millet</name>
    <dbReference type="NCBI Taxonomy" id="4540"/>
    <lineage>
        <taxon>Eukaryota</taxon>
        <taxon>Viridiplantae</taxon>
        <taxon>Streptophyta</taxon>
        <taxon>Embryophyta</taxon>
        <taxon>Tracheophyta</taxon>
        <taxon>Spermatophyta</taxon>
        <taxon>Magnoliopsida</taxon>
        <taxon>Liliopsida</taxon>
        <taxon>Poales</taxon>
        <taxon>Poaceae</taxon>
        <taxon>PACMAD clade</taxon>
        <taxon>Panicoideae</taxon>
        <taxon>Panicodae</taxon>
        <taxon>Paniceae</taxon>
        <taxon>Panicinae</taxon>
        <taxon>Panicum</taxon>
        <taxon>Panicum sect. Panicum</taxon>
    </lineage>
</organism>
<dbReference type="Gene3D" id="2.120.10.80">
    <property type="entry name" value="Kelch-type beta propeller"/>
    <property type="match status" value="1"/>
</dbReference>
<dbReference type="InterPro" id="IPR013187">
    <property type="entry name" value="F-box-assoc_dom_typ3"/>
</dbReference>
<dbReference type="OrthoDB" id="666248at2759"/>
<dbReference type="Gene3D" id="1.20.1280.50">
    <property type="match status" value="1"/>
</dbReference>
<dbReference type="SUPFAM" id="SSF81383">
    <property type="entry name" value="F-box domain"/>
    <property type="match status" value="1"/>
</dbReference>
<dbReference type="SUPFAM" id="SSF117281">
    <property type="entry name" value="Kelch motif"/>
    <property type="match status" value="1"/>
</dbReference>
<dbReference type="InterPro" id="IPR036047">
    <property type="entry name" value="F-box-like_dom_sf"/>
</dbReference>
<dbReference type="AlphaFoldDB" id="A0A3L6TEI3"/>
<name>A0A3L6TEI3_PANMI</name>
<dbReference type="Pfam" id="PF08268">
    <property type="entry name" value="FBA_3"/>
    <property type="match status" value="1"/>
</dbReference>
<reference evidence="3" key="1">
    <citation type="journal article" date="2019" name="Nat. Commun.">
        <title>The genome of broomcorn millet.</title>
        <authorList>
            <person name="Zou C."/>
            <person name="Miki D."/>
            <person name="Li D."/>
            <person name="Tang Q."/>
            <person name="Xiao L."/>
            <person name="Rajput S."/>
            <person name="Deng P."/>
            <person name="Jia W."/>
            <person name="Huang R."/>
            <person name="Zhang M."/>
            <person name="Sun Y."/>
            <person name="Hu J."/>
            <person name="Fu X."/>
            <person name="Schnable P.S."/>
            <person name="Li F."/>
            <person name="Zhang H."/>
            <person name="Feng B."/>
            <person name="Zhu X."/>
            <person name="Liu R."/>
            <person name="Schnable J.C."/>
            <person name="Zhu J.-K."/>
            <person name="Zhang H."/>
        </authorList>
    </citation>
    <scope>NUCLEOTIDE SEQUENCE [LARGE SCALE GENOMIC DNA]</scope>
</reference>
<dbReference type="InterPro" id="IPR017451">
    <property type="entry name" value="F-box-assoc_interact_dom"/>
</dbReference>
<keyword evidence="3" id="KW-1185">Reference proteome</keyword>
<dbReference type="InterPro" id="IPR001810">
    <property type="entry name" value="F-box_dom"/>
</dbReference>
<protein>
    <recommendedName>
        <fullName evidence="1">F-box domain-containing protein</fullName>
    </recommendedName>
</protein>
<proteinExistence type="predicted"/>
<sequence length="353" mass="38589">MASSAVVRDADSLAASGGVLPTDVVYKVLLRVPAKALCRLRLVCRSWAHSARHPVLLALQIGHDGEIHILDLSGNIVRRIRGLGHLGSYLTTHAGLVRVSTMDMHDFDFDADLVINPATGAFSILPGGNRSPLVNACVLGRVPSTGECKVLRLSYYHKDEGFGVACEVIAFGGAGDQRWRTKPSPVDISAHSDDMAAVDGIAYFLSLDDGGGGGSSRVLLDVALFDLAIEEWRPTALRGPTSSHAYQEGDLASFACLDGCFVIVHHKIRDCSTDTWFLVDVDNGFWTKRYSMRCAPRWDHATFYPPRPLGVLDDGRILAWLQKLYLLTAYDPRTETWADVASLSETRSIILPW</sequence>
<evidence type="ECO:0000313" key="2">
    <source>
        <dbReference type="EMBL" id="RLN35693.1"/>
    </source>
</evidence>